<dbReference type="Gene3D" id="3.40.50.1820">
    <property type="entry name" value="alpha/beta hydrolase"/>
    <property type="match status" value="1"/>
</dbReference>
<dbReference type="PROSITE" id="PS00560">
    <property type="entry name" value="CARBOXYPEPT_SER_HIS"/>
    <property type="match status" value="1"/>
</dbReference>
<proteinExistence type="inferred from homology"/>
<comment type="caution">
    <text evidence="4">The sequence shown here is derived from an EMBL/GenBank/DDBJ whole genome shotgun (WGS) entry which is preliminary data.</text>
</comment>
<evidence type="ECO:0000256" key="3">
    <source>
        <dbReference type="RuleBase" id="RU361156"/>
    </source>
</evidence>
<dbReference type="GO" id="GO:0006508">
    <property type="term" value="P:proteolysis"/>
    <property type="evidence" value="ECO:0007669"/>
    <property type="project" value="UniProtKB-KW"/>
</dbReference>
<keyword evidence="3" id="KW-0378">Hydrolase</keyword>
<dbReference type="SUPFAM" id="SSF53474">
    <property type="entry name" value="alpha/beta-Hydrolases"/>
    <property type="match status" value="1"/>
</dbReference>
<dbReference type="InterPro" id="IPR033124">
    <property type="entry name" value="Ser_caboxypep_his_AS"/>
</dbReference>
<protein>
    <recommendedName>
        <fullName evidence="3">Carboxypeptidase</fullName>
        <ecNumber evidence="3">3.4.16.-</ecNumber>
    </recommendedName>
</protein>
<evidence type="ECO:0000256" key="2">
    <source>
        <dbReference type="ARBA" id="ARBA00023180"/>
    </source>
</evidence>
<dbReference type="PANTHER" id="PTHR11802">
    <property type="entry name" value="SERINE PROTEASE FAMILY S10 SERINE CARBOXYPEPTIDASE"/>
    <property type="match status" value="1"/>
</dbReference>
<dbReference type="InterPro" id="IPR018202">
    <property type="entry name" value="Ser_caboxypep_ser_AS"/>
</dbReference>
<feature type="chain" id="PRO_5040533231" description="Carboxypeptidase" evidence="3">
    <location>
        <begin position="24"/>
        <end position="446"/>
    </location>
</feature>
<dbReference type="GO" id="GO:0004185">
    <property type="term" value="F:serine-type carboxypeptidase activity"/>
    <property type="evidence" value="ECO:0007669"/>
    <property type="project" value="UniProtKB-UniRule"/>
</dbReference>
<dbReference type="PRINTS" id="PR00724">
    <property type="entry name" value="CRBOXYPTASEC"/>
</dbReference>
<dbReference type="FunFam" id="3.40.50.1820:FF:000163">
    <property type="entry name" value="Carboxypeptidase"/>
    <property type="match status" value="1"/>
</dbReference>
<dbReference type="Proteomes" id="UP001141806">
    <property type="component" value="Unassembled WGS sequence"/>
</dbReference>
<feature type="signal peptide" evidence="3">
    <location>
        <begin position="1"/>
        <end position="23"/>
    </location>
</feature>
<dbReference type="OrthoDB" id="443318at2759"/>
<keyword evidence="3" id="KW-0645">Protease</keyword>
<dbReference type="EC" id="3.4.16.-" evidence="3"/>
<evidence type="ECO:0000313" key="5">
    <source>
        <dbReference type="Proteomes" id="UP001141806"/>
    </source>
</evidence>
<dbReference type="EMBL" id="JAMYWD010000004">
    <property type="protein sequence ID" value="KAJ4973632.1"/>
    <property type="molecule type" value="Genomic_DNA"/>
</dbReference>
<dbReference type="AlphaFoldDB" id="A0A9Q0QVT2"/>
<gene>
    <name evidence="4" type="ORF">NE237_006806</name>
</gene>
<evidence type="ECO:0000313" key="4">
    <source>
        <dbReference type="EMBL" id="KAJ4973632.1"/>
    </source>
</evidence>
<organism evidence="4 5">
    <name type="scientific">Protea cynaroides</name>
    <dbReference type="NCBI Taxonomy" id="273540"/>
    <lineage>
        <taxon>Eukaryota</taxon>
        <taxon>Viridiplantae</taxon>
        <taxon>Streptophyta</taxon>
        <taxon>Embryophyta</taxon>
        <taxon>Tracheophyta</taxon>
        <taxon>Spermatophyta</taxon>
        <taxon>Magnoliopsida</taxon>
        <taxon>Proteales</taxon>
        <taxon>Proteaceae</taxon>
        <taxon>Protea</taxon>
    </lineage>
</organism>
<evidence type="ECO:0000256" key="1">
    <source>
        <dbReference type="ARBA" id="ARBA00009431"/>
    </source>
</evidence>
<comment type="similarity">
    <text evidence="1 3">Belongs to the peptidase S10 family.</text>
</comment>
<dbReference type="InterPro" id="IPR029058">
    <property type="entry name" value="AB_hydrolase_fold"/>
</dbReference>
<dbReference type="Pfam" id="PF00450">
    <property type="entry name" value="Peptidase_S10"/>
    <property type="match status" value="1"/>
</dbReference>
<keyword evidence="3" id="KW-0732">Signal</keyword>
<dbReference type="PROSITE" id="PS00131">
    <property type="entry name" value="CARBOXYPEPT_SER_SER"/>
    <property type="match status" value="1"/>
</dbReference>
<name>A0A9Q0QVT2_9MAGN</name>
<dbReference type="PANTHER" id="PTHR11802:SF454">
    <property type="entry name" value="SERINE CARBOXYPEPTIDASE-LIKE 50"/>
    <property type="match status" value="1"/>
</dbReference>
<keyword evidence="2" id="KW-0325">Glycoprotein</keyword>
<keyword evidence="5" id="KW-1185">Reference proteome</keyword>
<keyword evidence="3" id="KW-0121">Carboxypeptidase</keyword>
<dbReference type="InterPro" id="IPR001563">
    <property type="entry name" value="Peptidase_S10"/>
</dbReference>
<accession>A0A9Q0QVT2</accession>
<reference evidence="4" key="1">
    <citation type="journal article" date="2023" name="Plant J.">
        <title>The genome of the king protea, Protea cynaroides.</title>
        <authorList>
            <person name="Chang J."/>
            <person name="Duong T.A."/>
            <person name="Schoeman C."/>
            <person name="Ma X."/>
            <person name="Roodt D."/>
            <person name="Barker N."/>
            <person name="Li Z."/>
            <person name="Van de Peer Y."/>
            <person name="Mizrachi E."/>
        </authorList>
    </citation>
    <scope>NUCLEOTIDE SEQUENCE</scope>
    <source>
        <tissue evidence="4">Young leaves</tissue>
    </source>
</reference>
<sequence length="446" mass="49596">MESTPKLIKLLFFISVLWVSSLAHETPLFPKKSHPTNSGYLPISSTTSSAMFFAFYEAQKPDFNLSQTPLLVWLQGGPGCSSLLANFFELGPWRLNPKQIGSNNTDLEPNPGAWNRKFGLLFLDNPIGAGFSIASSPAEIPRNQYTVAKHLIAALTSFISSNPLYKSRPLYITGESYAGKYVPALGYYILQQGSDLNLKGVAIGNGLTHPVTQVATHAASAYYSGLINEKQRTQLEEIQAQAVKLTQEGKWKQATDARNRILHYLENSTGLATLYDFRRKVAYETEIIGNFLNKEQVKKALGVHKSMVWVECSEVVGDALHEDVMKSVMFMVEELVKKSKVLLYQGQFDLRDGVVSVEAWVKEMNWEGLESFLMAERKVWQVDGKLAGYVQKWGSLSQVVVSGAGHLVPADQAVNSGAMIEDWVLEKGLFQDEIKSISTSNVRVFR</sequence>